<dbReference type="EMBL" id="JBHTOP010000004">
    <property type="protein sequence ID" value="MFD1671060.1"/>
    <property type="molecule type" value="Genomic_DNA"/>
</dbReference>
<comment type="similarity">
    <text evidence="2">Belongs to the acyltransferase 3 family.</text>
</comment>
<keyword evidence="10" id="KW-1185">Reference proteome</keyword>
<dbReference type="PANTHER" id="PTHR40074">
    <property type="entry name" value="O-ACETYLTRANSFERASE WECH"/>
    <property type="match status" value="1"/>
</dbReference>
<keyword evidence="6 7" id="KW-0472">Membrane</keyword>
<evidence type="ECO:0000313" key="10">
    <source>
        <dbReference type="Proteomes" id="UP001597267"/>
    </source>
</evidence>
<feature type="domain" description="Acyltransferase 3" evidence="8">
    <location>
        <begin position="8"/>
        <end position="336"/>
    </location>
</feature>
<dbReference type="RefSeq" id="WP_164507040.1">
    <property type="nucleotide sequence ID" value="NZ_JBHTOP010000004.1"/>
</dbReference>
<comment type="subcellular location">
    <subcellularLocation>
        <location evidence="1">Cell membrane</location>
        <topology evidence="1">Multi-pass membrane protein</topology>
    </subcellularLocation>
</comment>
<keyword evidence="4 7" id="KW-0812">Transmembrane</keyword>
<keyword evidence="9" id="KW-0808">Transferase</keyword>
<evidence type="ECO:0000256" key="5">
    <source>
        <dbReference type="ARBA" id="ARBA00022989"/>
    </source>
</evidence>
<keyword evidence="9" id="KW-0012">Acyltransferase</keyword>
<feature type="transmembrane region" description="Helical" evidence="7">
    <location>
        <begin position="187"/>
        <end position="206"/>
    </location>
</feature>
<feature type="transmembrane region" description="Helical" evidence="7">
    <location>
        <begin position="321"/>
        <end position="339"/>
    </location>
</feature>
<comment type="caution">
    <text evidence="9">The sequence shown here is derived from an EMBL/GenBank/DDBJ whole genome shotgun (WGS) entry which is preliminary data.</text>
</comment>
<evidence type="ECO:0000256" key="6">
    <source>
        <dbReference type="ARBA" id="ARBA00023136"/>
    </source>
</evidence>
<evidence type="ECO:0000256" key="3">
    <source>
        <dbReference type="ARBA" id="ARBA00022475"/>
    </source>
</evidence>
<evidence type="ECO:0000259" key="8">
    <source>
        <dbReference type="Pfam" id="PF01757"/>
    </source>
</evidence>
<proteinExistence type="inferred from homology"/>
<evidence type="ECO:0000313" key="9">
    <source>
        <dbReference type="EMBL" id="MFD1671060.1"/>
    </source>
</evidence>
<feature type="transmembrane region" description="Helical" evidence="7">
    <location>
        <begin position="155"/>
        <end position="175"/>
    </location>
</feature>
<evidence type="ECO:0000256" key="7">
    <source>
        <dbReference type="SAM" id="Phobius"/>
    </source>
</evidence>
<feature type="transmembrane region" description="Helical" evidence="7">
    <location>
        <begin position="250"/>
        <end position="271"/>
    </location>
</feature>
<feature type="transmembrane region" description="Helical" evidence="7">
    <location>
        <begin position="83"/>
        <end position="102"/>
    </location>
</feature>
<feature type="transmembrane region" description="Helical" evidence="7">
    <location>
        <begin position="12"/>
        <end position="30"/>
    </location>
</feature>
<organism evidence="9 10">
    <name type="scientific">Agrilactobacillus yilanensis</name>
    <dbReference type="NCBI Taxonomy" id="2485997"/>
    <lineage>
        <taxon>Bacteria</taxon>
        <taxon>Bacillati</taxon>
        <taxon>Bacillota</taxon>
        <taxon>Bacilli</taxon>
        <taxon>Lactobacillales</taxon>
        <taxon>Lactobacillaceae</taxon>
        <taxon>Agrilactobacillus</taxon>
    </lineage>
</organism>
<dbReference type="Pfam" id="PF01757">
    <property type="entry name" value="Acyl_transf_3"/>
    <property type="match status" value="1"/>
</dbReference>
<protein>
    <submittedName>
        <fullName evidence="9">Acyltransferase family protein</fullName>
    </submittedName>
</protein>
<dbReference type="InterPro" id="IPR002656">
    <property type="entry name" value="Acyl_transf_3_dom"/>
</dbReference>
<dbReference type="GO" id="GO:0016746">
    <property type="term" value="F:acyltransferase activity"/>
    <property type="evidence" value="ECO:0007669"/>
    <property type="project" value="UniProtKB-KW"/>
</dbReference>
<reference evidence="10" key="1">
    <citation type="journal article" date="2019" name="Int. J. Syst. Evol. Microbiol.">
        <title>The Global Catalogue of Microorganisms (GCM) 10K type strain sequencing project: providing services to taxonomists for standard genome sequencing and annotation.</title>
        <authorList>
            <consortium name="The Broad Institute Genomics Platform"/>
            <consortium name="The Broad Institute Genome Sequencing Center for Infectious Disease"/>
            <person name="Wu L."/>
            <person name="Ma J."/>
        </authorList>
    </citation>
    <scope>NUCLEOTIDE SEQUENCE [LARGE SCALE GENOMIC DNA]</scope>
    <source>
        <strain evidence="10">CCM 8896</strain>
    </source>
</reference>
<accession>A0ABW4J6F4</accession>
<name>A0ABW4J6F4_9LACO</name>
<feature type="transmembrane region" description="Helical" evidence="7">
    <location>
        <begin position="218"/>
        <end position="238"/>
    </location>
</feature>
<dbReference type="Proteomes" id="UP001597267">
    <property type="component" value="Unassembled WGS sequence"/>
</dbReference>
<keyword evidence="3" id="KW-1003">Cell membrane</keyword>
<dbReference type="PANTHER" id="PTHR40074:SF2">
    <property type="entry name" value="O-ACETYLTRANSFERASE WECH"/>
    <property type="match status" value="1"/>
</dbReference>
<sequence length="354" mass="41299">MERKWDVQLDFVRIIAGFFVVVVHVMANSVKFSSFAYYTDLIASSGIFMFIILSGWTNTLSYQNRRRGPGYNHLFNPAAKKLLLPYIGWTLIYTMINGYLNAKPLLGLTQGIKLGENLWTGSAWYHLYFMVLLIYLYLVYGFLFELLHRFKWQTMLFFSLTPIGITYLVNQVAMPPLLNRFLYLSPLNWWGLLFIIGMRWGLQFRLEDWQGHLKLKGLIAGMTVGYFGLYAVVLELFHQTNQTAWYSVMMYLRGAYTFLALLLFYGLGYYLMRRFTKLKKHVKALSSHIYTLYFCHPVIICITDQLQQQHLMFKTITAGPLLLKLVLVLTASLILTYSIDGLQNKLHQLWTKKA</sequence>
<gene>
    <name evidence="9" type="ORF">ACFQ5M_02995</name>
</gene>
<evidence type="ECO:0000256" key="2">
    <source>
        <dbReference type="ARBA" id="ARBA00007400"/>
    </source>
</evidence>
<feature type="transmembrane region" description="Helical" evidence="7">
    <location>
        <begin position="42"/>
        <end position="62"/>
    </location>
</feature>
<keyword evidence="5 7" id="KW-1133">Transmembrane helix</keyword>
<evidence type="ECO:0000256" key="4">
    <source>
        <dbReference type="ARBA" id="ARBA00022692"/>
    </source>
</evidence>
<feature type="transmembrane region" description="Helical" evidence="7">
    <location>
        <begin position="122"/>
        <end position="143"/>
    </location>
</feature>
<evidence type="ECO:0000256" key="1">
    <source>
        <dbReference type="ARBA" id="ARBA00004651"/>
    </source>
</evidence>